<dbReference type="PANTHER" id="PTHR46972">
    <property type="entry name" value="MONOOXYGENASE ASQM-RELATED"/>
    <property type="match status" value="1"/>
</dbReference>
<evidence type="ECO:0000313" key="8">
    <source>
        <dbReference type="Proteomes" id="UP000756346"/>
    </source>
</evidence>
<comment type="pathway">
    <text evidence="1">Secondary metabolite biosynthesis.</text>
</comment>
<keyword evidence="3" id="KW-0274">FAD</keyword>
<evidence type="ECO:0000256" key="3">
    <source>
        <dbReference type="ARBA" id="ARBA00022827"/>
    </source>
</evidence>
<evidence type="ECO:0000256" key="4">
    <source>
        <dbReference type="ARBA" id="ARBA00023002"/>
    </source>
</evidence>
<dbReference type="Pfam" id="PF01494">
    <property type="entry name" value="FAD_binding_3"/>
    <property type="match status" value="2"/>
</dbReference>
<dbReference type="Proteomes" id="UP000756346">
    <property type="component" value="Unassembled WGS sequence"/>
</dbReference>
<comment type="caution">
    <text evidence="7">The sequence shown here is derived from an EMBL/GenBank/DDBJ whole genome shotgun (WGS) entry which is preliminary data.</text>
</comment>
<dbReference type="EMBL" id="JAGTJQ010000011">
    <property type="protein sequence ID" value="KAH7018020.1"/>
    <property type="molecule type" value="Genomic_DNA"/>
</dbReference>
<dbReference type="Gene3D" id="3.50.50.60">
    <property type="entry name" value="FAD/NAD(P)-binding domain"/>
    <property type="match status" value="1"/>
</dbReference>
<gene>
    <name evidence="7" type="ORF">B0I36DRAFT_354341</name>
</gene>
<evidence type="ECO:0000256" key="2">
    <source>
        <dbReference type="ARBA" id="ARBA00022630"/>
    </source>
</evidence>
<evidence type="ECO:0000256" key="1">
    <source>
        <dbReference type="ARBA" id="ARBA00005179"/>
    </source>
</evidence>
<keyword evidence="5" id="KW-0503">Monooxygenase</keyword>
<reference evidence="7" key="1">
    <citation type="journal article" date="2021" name="Nat. Commun.">
        <title>Genetic determinants of endophytism in the Arabidopsis root mycobiome.</title>
        <authorList>
            <person name="Mesny F."/>
            <person name="Miyauchi S."/>
            <person name="Thiergart T."/>
            <person name="Pickel B."/>
            <person name="Atanasova L."/>
            <person name="Karlsson M."/>
            <person name="Huettel B."/>
            <person name="Barry K.W."/>
            <person name="Haridas S."/>
            <person name="Chen C."/>
            <person name="Bauer D."/>
            <person name="Andreopoulos W."/>
            <person name="Pangilinan J."/>
            <person name="LaButti K."/>
            <person name="Riley R."/>
            <person name="Lipzen A."/>
            <person name="Clum A."/>
            <person name="Drula E."/>
            <person name="Henrissat B."/>
            <person name="Kohler A."/>
            <person name="Grigoriev I.V."/>
            <person name="Martin F.M."/>
            <person name="Hacquard S."/>
        </authorList>
    </citation>
    <scope>NUCLEOTIDE SEQUENCE</scope>
    <source>
        <strain evidence="7">MPI-CAGE-CH-0230</strain>
    </source>
</reference>
<dbReference type="GO" id="GO:0071949">
    <property type="term" value="F:FAD binding"/>
    <property type="evidence" value="ECO:0007669"/>
    <property type="project" value="InterPro"/>
</dbReference>
<dbReference type="AlphaFoldDB" id="A0A9P8XTG3"/>
<keyword evidence="8" id="KW-1185">Reference proteome</keyword>
<dbReference type="PRINTS" id="PR00420">
    <property type="entry name" value="RNGMNOXGNASE"/>
</dbReference>
<organism evidence="7 8">
    <name type="scientific">Microdochium trichocladiopsis</name>
    <dbReference type="NCBI Taxonomy" id="1682393"/>
    <lineage>
        <taxon>Eukaryota</taxon>
        <taxon>Fungi</taxon>
        <taxon>Dikarya</taxon>
        <taxon>Ascomycota</taxon>
        <taxon>Pezizomycotina</taxon>
        <taxon>Sordariomycetes</taxon>
        <taxon>Xylariomycetidae</taxon>
        <taxon>Xylariales</taxon>
        <taxon>Microdochiaceae</taxon>
        <taxon>Microdochium</taxon>
    </lineage>
</organism>
<proteinExistence type="predicted"/>
<protein>
    <recommendedName>
        <fullName evidence="6">FAD-binding domain-containing protein</fullName>
    </recommendedName>
</protein>
<dbReference type="OrthoDB" id="655030at2759"/>
<keyword evidence="4" id="KW-0560">Oxidoreductase</keyword>
<dbReference type="InterPro" id="IPR036188">
    <property type="entry name" value="FAD/NAD-bd_sf"/>
</dbReference>
<accession>A0A9P8XTG3</accession>
<dbReference type="PANTHER" id="PTHR46972:SF1">
    <property type="entry name" value="FAD DEPENDENT OXIDOREDUCTASE DOMAIN-CONTAINING PROTEIN"/>
    <property type="match status" value="1"/>
</dbReference>
<evidence type="ECO:0000313" key="7">
    <source>
        <dbReference type="EMBL" id="KAH7018020.1"/>
    </source>
</evidence>
<sequence length="413" mass="45148">MTIQEATAEIAIIGAGPCGLTFARLLEQHGMTDYAVYERDAGRTANRAGGSLDLRPGSGQRALEEAGLIDEFKRLARYEDTVFTIYDTKGKEHLRLGEGRDAPEIDRLQLQEILLDSVPEDKVRWGHALVDAQLGSDGRPVLTFGNGVKVSGFKLVVGTDGAWSKVRPLITPSKPVYTGRTYFETRIQPTNPLYESAISLLGRGSTSAVGDNHILLSQKQGDASYRLYLGFQMPEHILRQGGQYDLSDADKVEAARSMLLDDKHYGTWAESYKQLIRHATDFRGWSLYSLPAAGLSEGGEQGWKAVSGVTLAGDAAHLTPPNGEGVNLAMTDALDLAGRISRWTGLSEGERTQDALDAVVREYEAIMLPRGLKSISKGHMMTDIMFAESHEPFVKLLKSFIQMEGKKETDGGS</sequence>
<feature type="domain" description="FAD-binding" evidence="6">
    <location>
        <begin position="8"/>
        <end position="169"/>
    </location>
</feature>
<evidence type="ECO:0000259" key="6">
    <source>
        <dbReference type="Pfam" id="PF01494"/>
    </source>
</evidence>
<dbReference type="InterPro" id="IPR002938">
    <property type="entry name" value="FAD-bd"/>
</dbReference>
<keyword evidence="2" id="KW-0285">Flavoprotein</keyword>
<name>A0A9P8XTG3_9PEZI</name>
<feature type="domain" description="FAD-binding" evidence="6">
    <location>
        <begin position="309"/>
        <end position="358"/>
    </location>
</feature>
<dbReference type="SUPFAM" id="SSF51905">
    <property type="entry name" value="FAD/NAD(P)-binding domain"/>
    <property type="match status" value="1"/>
</dbReference>
<dbReference type="GO" id="GO:0004497">
    <property type="term" value="F:monooxygenase activity"/>
    <property type="evidence" value="ECO:0007669"/>
    <property type="project" value="UniProtKB-KW"/>
</dbReference>
<dbReference type="RefSeq" id="XP_046006287.1">
    <property type="nucleotide sequence ID" value="XM_046157303.1"/>
</dbReference>
<evidence type="ECO:0000256" key="5">
    <source>
        <dbReference type="ARBA" id="ARBA00023033"/>
    </source>
</evidence>
<dbReference type="GeneID" id="70186849"/>